<feature type="transmembrane region" description="Helical" evidence="11">
    <location>
        <begin position="42"/>
        <end position="60"/>
    </location>
</feature>
<feature type="domain" description="FtsK" evidence="12">
    <location>
        <begin position="1114"/>
        <end position="1298"/>
    </location>
</feature>
<feature type="region of interest" description="Disordered" evidence="10">
    <location>
        <begin position="727"/>
        <end position="748"/>
    </location>
</feature>
<dbReference type="InterPro" id="IPR002543">
    <property type="entry name" value="FtsK_dom"/>
</dbReference>
<dbReference type="PROSITE" id="PS50901">
    <property type="entry name" value="FTSK"/>
    <property type="match status" value="3"/>
</dbReference>
<evidence type="ECO:0000256" key="9">
    <source>
        <dbReference type="PROSITE-ProRule" id="PRU00289"/>
    </source>
</evidence>
<comment type="subcellular location">
    <subcellularLocation>
        <location evidence="1">Cell membrane</location>
        <topology evidence="1">Multi-pass membrane protein</topology>
    </subcellularLocation>
</comment>
<dbReference type="InterPro" id="IPR050206">
    <property type="entry name" value="FtsK/SpoIIIE/SftA"/>
</dbReference>
<accession>A0A927JD29</accession>
<evidence type="ECO:0000313" key="13">
    <source>
        <dbReference type="EMBL" id="MBD8506417.1"/>
    </source>
</evidence>
<keyword evidence="14" id="KW-1185">Reference proteome</keyword>
<feature type="binding site" evidence="9">
    <location>
        <begin position="486"/>
        <end position="493"/>
    </location>
    <ligand>
        <name>ATP</name>
        <dbReference type="ChEBI" id="CHEBI:30616"/>
    </ligand>
</feature>
<keyword evidence="4" id="KW-0677">Repeat</keyword>
<evidence type="ECO:0000256" key="11">
    <source>
        <dbReference type="SAM" id="Phobius"/>
    </source>
</evidence>
<dbReference type="InterPro" id="IPR027417">
    <property type="entry name" value="P-loop_NTPase"/>
</dbReference>
<evidence type="ECO:0000256" key="5">
    <source>
        <dbReference type="ARBA" id="ARBA00022741"/>
    </source>
</evidence>
<feature type="binding site" evidence="9">
    <location>
        <begin position="838"/>
        <end position="845"/>
    </location>
    <ligand>
        <name>ATP</name>
        <dbReference type="ChEBI" id="CHEBI:30616"/>
    </ligand>
</feature>
<dbReference type="InterPro" id="IPR023837">
    <property type="entry name" value="EccCb-like_Actinobacteria"/>
</dbReference>
<dbReference type="GO" id="GO:0005886">
    <property type="term" value="C:plasma membrane"/>
    <property type="evidence" value="ECO:0007669"/>
    <property type="project" value="UniProtKB-SubCell"/>
</dbReference>
<organism evidence="13 14">
    <name type="scientific">Lolliginicoccus lacisalsi</name>
    <dbReference type="NCBI Taxonomy" id="2742202"/>
    <lineage>
        <taxon>Bacteria</taxon>
        <taxon>Bacillati</taxon>
        <taxon>Actinomycetota</taxon>
        <taxon>Actinomycetes</taxon>
        <taxon>Mycobacteriales</taxon>
        <taxon>Hoyosellaceae</taxon>
        <taxon>Lolliginicoccus</taxon>
    </lineage>
</organism>
<dbReference type="EMBL" id="JACYWE010000004">
    <property type="protein sequence ID" value="MBD8506417.1"/>
    <property type="molecule type" value="Genomic_DNA"/>
</dbReference>
<keyword evidence="2" id="KW-1003">Cell membrane</keyword>
<feature type="domain" description="FtsK" evidence="12">
    <location>
        <begin position="820"/>
        <end position="1017"/>
    </location>
</feature>
<dbReference type="InterPro" id="IPR003593">
    <property type="entry name" value="AAA+_ATPase"/>
</dbReference>
<evidence type="ECO:0000259" key="12">
    <source>
        <dbReference type="PROSITE" id="PS50901"/>
    </source>
</evidence>
<evidence type="ECO:0000313" key="14">
    <source>
        <dbReference type="Proteomes" id="UP000642993"/>
    </source>
</evidence>
<evidence type="ECO:0000256" key="6">
    <source>
        <dbReference type="ARBA" id="ARBA00022840"/>
    </source>
</evidence>
<dbReference type="NCBIfam" id="TIGR03925">
    <property type="entry name" value="T7SS_EccC_b"/>
    <property type="match status" value="1"/>
</dbReference>
<dbReference type="SUPFAM" id="SSF52540">
    <property type="entry name" value="P-loop containing nucleoside triphosphate hydrolases"/>
    <property type="match status" value="3"/>
</dbReference>
<keyword evidence="8 11" id="KW-0472">Membrane</keyword>
<protein>
    <submittedName>
        <fullName evidence="13">Type VII secretion protein EccCa</fullName>
    </submittedName>
</protein>
<keyword evidence="3 11" id="KW-0812">Transmembrane</keyword>
<dbReference type="Gene3D" id="3.40.50.300">
    <property type="entry name" value="P-loop containing nucleotide triphosphate hydrolases"/>
    <property type="match status" value="4"/>
</dbReference>
<dbReference type="Proteomes" id="UP000642993">
    <property type="component" value="Unassembled WGS sequence"/>
</dbReference>
<evidence type="ECO:0000256" key="7">
    <source>
        <dbReference type="ARBA" id="ARBA00022989"/>
    </source>
</evidence>
<evidence type="ECO:0000256" key="3">
    <source>
        <dbReference type="ARBA" id="ARBA00022692"/>
    </source>
</evidence>
<name>A0A927JD29_9ACTN</name>
<dbReference type="InterPro" id="IPR023836">
    <property type="entry name" value="EccCa-like_Actinobacteria"/>
</dbReference>
<dbReference type="GO" id="GO:0005524">
    <property type="term" value="F:ATP binding"/>
    <property type="evidence" value="ECO:0007669"/>
    <property type="project" value="UniProtKB-UniRule"/>
</dbReference>
<evidence type="ECO:0000256" key="10">
    <source>
        <dbReference type="SAM" id="MobiDB-lite"/>
    </source>
</evidence>
<gene>
    <name evidence="13" type="primary">eccCa</name>
    <name evidence="13" type="ORF">HT102_07970</name>
</gene>
<proteinExistence type="predicted"/>
<keyword evidence="6 9" id="KW-0067">ATP-binding</keyword>
<feature type="domain" description="FtsK" evidence="12">
    <location>
        <begin position="463"/>
        <end position="663"/>
    </location>
</feature>
<dbReference type="SMART" id="SM00382">
    <property type="entry name" value="AAA"/>
    <property type="match status" value="3"/>
</dbReference>
<dbReference type="PANTHER" id="PTHR22683">
    <property type="entry name" value="SPORULATION PROTEIN RELATED"/>
    <property type="match status" value="1"/>
</dbReference>
<evidence type="ECO:0000256" key="2">
    <source>
        <dbReference type="ARBA" id="ARBA00022475"/>
    </source>
</evidence>
<keyword evidence="5 9" id="KW-0547">Nucleotide-binding</keyword>
<dbReference type="GO" id="GO:0003677">
    <property type="term" value="F:DNA binding"/>
    <property type="evidence" value="ECO:0007669"/>
    <property type="project" value="InterPro"/>
</dbReference>
<dbReference type="NCBIfam" id="TIGR03924">
    <property type="entry name" value="T7SS_EccC_a"/>
    <property type="match status" value="1"/>
</dbReference>
<dbReference type="RefSeq" id="WP_192038897.1">
    <property type="nucleotide sequence ID" value="NZ_JACYWE010000004.1"/>
</dbReference>
<sequence>MSVVHVVRGRRSEAPLMPGGELGLSTPPELPRSIPGNMVQKLLPVVMILAMIGMVALMFTSGMARNPMMLMFPVMMAVSMVGMLASTGGRGGTSTAELNEQRKDYLRYLGDTRSDVLEAAARQRAAVEWHHPAPDALWCLAGSGRMWERSVDDDEYLSARIGIGAQRLALSLVPPETGPTEDLEPISVIALRRFVRTHSIVPDLPIALSMRGFAAITMRGTAGSGNDGARAVVRALACQLAVFHGPDDLRVVVICSDTELPGWEWAKWLPHTEHPRRRDIAGPERMIYPSLHDASARLAPLLEGRSRFVRGAPATAGQPHVLIMIDGGIVDGDEPLVAGDGVDGVTIIDLDGAAAALSDRRGISLLVEGGKIGAEGAAGPEMFARADQLGLGVARMTSMALSPYRIAAPGTVSSTRDPSAAGMPDWATMIGAGDVARFDPAALWRPRRGRERLRVPVGHAEDGSVIEIDLKESAENGMGPHGLCVGATGSGKSEFLRTLVLGLIATHSPEALNLVLVDFKGGATFLGLEGAPHVAAIITNLADEITMVDRMRDALEGEMNRRQQVLRSAGNFASVAEYERARHSGAALEPMPALFIVVDEFSELLSQKPDFADLFVMIGRLGRSLHMHLLLASQRLEEGRLRGLESHLSYRIGLKTFSAQESRSVLGVPDAYHLPPVPGAGYLKVDSADPLRFNASYVSGGYVPPATTEHIAVASGTGELRVVPFTARPSEPEPSLQRAEAPARPRPEPTAMQRTVLDLVLSAVRGRGPRAHEVWLPPLNTSPTVGQLVPPAQRIPLEGTAGGPLRVPIGIIDRPYDQRRDPLVIDVSSGQGNIVVVGGPQSGKSTTIRTIIMALAATHSPREAQFYCLDFGGGSLAGLAQLPHVGTVASRLEPDRIRRTVAEVTTVMRHREKLFQRIGISSMTEYRRARNQQRDTDWHSVDDAPFGDVFLVVDGWQTIRQEFEELEAAIGALATQGLSFGVHVIASASRWTDFRAGTKDQLGTRIELRLGDANDSEMNRKAAMLVPEGQPGRGITKEGLHMLIAVPTFLPPADPRDLTDGVGAAVRELRERAGDQAAPPVRMLPAQFARTELDLQARASNPLSIPIGINEAELRTVSVDFSSQSHLVVFADSESGKTALLRSICEGIMERNTPQQAKILLADFRRTMLGVVETNHLAGYAVSAANLQDLIAELGAFLRDRLPGPGTTQQQLRERSWWSGPEVFVIVDDYDLVATNGGNPLSGLLDLLPQAKDVGLHLIIARRTGGASRALFEPVMASLRDLSPMGLVMNGSRDEGALIGSVRPSEQPPGRGVLVTRTGGEQRVQLAWMPPL</sequence>
<dbReference type="PANTHER" id="PTHR22683:SF1">
    <property type="entry name" value="TYPE VII SECRETION SYSTEM PROTEIN ESSC"/>
    <property type="match status" value="1"/>
</dbReference>
<comment type="caution">
    <text evidence="13">The sequence shown here is derived from an EMBL/GenBank/DDBJ whole genome shotgun (WGS) entry which is preliminary data.</text>
</comment>
<evidence type="ECO:0000256" key="4">
    <source>
        <dbReference type="ARBA" id="ARBA00022737"/>
    </source>
</evidence>
<keyword evidence="7 11" id="KW-1133">Transmembrane helix</keyword>
<feature type="binding site" evidence="9">
    <location>
        <begin position="1131"/>
        <end position="1138"/>
    </location>
    <ligand>
        <name>ATP</name>
        <dbReference type="ChEBI" id="CHEBI:30616"/>
    </ligand>
</feature>
<reference evidence="13" key="1">
    <citation type="submission" date="2020-09" db="EMBL/GenBank/DDBJ databases">
        <title>Hoyosella lacisalsi sp. nov., a halotolerant actinobacterium isolated from soil of Lake Gudzhirganskoe.</title>
        <authorList>
            <person name="Yang Q."/>
            <person name="Guo P.Y."/>
            <person name="Liu S.W."/>
            <person name="Li F.N."/>
            <person name="Sun C.H."/>
        </authorList>
    </citation>
    <scope>NUCLEOTIDE SEQUENCE</scope>
    <source>
        <strain evidence="13">G463</strain>
    </source>
</reference>
<dbReference type="Pfam" id="PF01580">
    <property type="entry name" value="FtsK_SpoIIIE"/>
    <property type="match status" value="2"/>
</dbReference>
<evidence type="ECO:0000256" key="8">
    <source>
        <dbReference type="ARBA" id="ARBA00023136"/>
    </source>
</evidence>
<evidence type="ECO:0000256" key="1">
    <source>
        <dbReference type="ARBA" id="ARBA00004651"/>
    </source>
</evidence>